<gene>
    <name evidence="3" type="ORF">AVDCRST_MAG41-2951</name>
</gene>
<comment type="similarity">
    <text evidence="1">Belongs to the YciI family.</text>
</comment>
<evidence type="ECO:0000259" key="2">
    <source>
        <dbReference type="Pfam" id="PF03795"/>
    </source>
</evidence>
<protein>
    <recommendedName>
        <fullName evidence="2">YCII-related domain-containing protein</fullName>
    </recommendedName>
</protein>
<organism evidence="3">
    <name type="scientific">uncultured Mycobacteriales bacterium</name>
    <dbReference type="NCBI Taxonomy" id="581187"/>
    <lineage>
        <taxon>Bacteria</taxon>
        <taxon>Bacillati</taxon>
        <taxon>Actinomycetota</taxon>
        <taxon>Actinomycetes</taxon>
        <taxon>Mycobacteriales</taxon>
        <taxon>environmental samples</taxon>
    </lineage>
</organism>
<dbReference type="EMBL" id="CADCTP010000212">
    <property type="protein sequence ID" value="CAA9259213.1"/>
    <property type="molecule type" value="Genomic_DNA"/>
</dbReference>
<evidence type="ECO:0000313" key="3">
    <source>
        <dbReference type="EMBL" id="CAA9259213.1"/>
    </source>
</evidence>
<name>A0A6J4ITQ6_9ACTN</name>
<dbReference type="SUPFAM" id="SSF54909">
    <property type="entry name" value="Dimeric alpha+beta barrel"/>
    <property type="match status" value="1"/>
</dbReference>
<dbReference type="InterPro" id="IPR011008">
    <property type="entry name" value="Dimeric_a/b-barrel"/>
</dbReference>
<reference evidence="3" key="1">
    <citation type="submission" date="2020-02" db="EMBL/GenBank/DDBJ databases">
        <authorList>
            <person name="Meier V. D."/>
        </authorList>
    </citation>
    <scope>NUCLEOTIDE SEQUENCE</scope>
    <source>
        <strain evidence="3">AVDCRST_MAG41</strain>
    </source>
</reference>
<dbReference type="InterPro" id="IPR005545">
    <property type="entry name" value="YCII"/>
</dbReference>
<dbReference type="Pfam" id="PF03795">
    <property type="entry name" value="YCII"/>
    <property type="match status" value="1"/>
</dbReference>
<dbReference type="PANTHER" id="PTHR35174">
    <property type="entry name" value="BLL7171 PROTEIN-RELATED"/>
    <property type="match status" value="1"/>
</dbReference>
<proteinExistence type="inferred from homology"/>
<dbReference type="AlphaFoldDB" id="A0A6J4ITQ6"/>
<sequence length="139" mass="14546">MINAGSAGPRPSIPSKETEMQFMTMLKMREDVGAPPPEFHEAMGRYIAEVAAGGRLVTMGGLLPSAAGAEIRAGGGGIAVTHGPFAEATELVGGYAVFRVGSLQEAVAMATDFVRLHVEHWPGWEGASEVRQIMEPPGA</sequence>
<accession>A0A6J4ITQ6</accession>
<feature type="domain" description="YCII-related" evidence="2">
    <location>
        <begin position="20"/>
        <end position="112"/>
    </location>
</feature>
<dbReference type="Gene3D" id="3.30.70.1060">
    <property type="entry name" value="Dimeric alpha+beta barrel"/>
    <property type="match status" value="1"/>
</dbReference>
<evidence type="ECO:0000256" key="1">
    <source>
        <dbReference type="ARBA" id="ARBA00007689"/>
    </source>
</evidence>
<dbReference type="PANTHER" id="PTHR35174:SF1">
    <property type="entry name" value="BLL0086 PROTEIN"/>
    <property type="match status" value="1"/>
</dbReference>